<keyword evidence="1" id="KW-0472">Membrane</keyword>
<accession>A0A928V351</accession>
<feature type="transmembrane region" description="Helical" evidence="1">
    <location>
        <begin position="334"/>
        <end position="354"/>
    </location>
</feature>
<feature type="transmembrane region" description="Helical" evidence="1">
    <location>
        <begin position="467"/>
        <end position="487"/>
    </location>
</feature>
<reference evidence="2" key="1">
    <citation type="submission" date="2018-07" db="EMBL/GenBank/DDBJ databases">
        <title>Genome assembly of strain Ka43.</title>
        <authorList>
            <person name="Kukolya J."/>
            <person name="Nagy I."/>
            <person name="Horvath B."/>
            <person name="Toth A."/>
        </authorList>
    </citation>
    <scope>NUCLEOTIDE SEQUENCE</scope>
    <source>
        <strain evidence="2">KB43</strain>
    </source>
</reference>
<dbReference type="Proteomes" id="UP000652567">
    <property type="component" value="Unassembled WGS sequence"/>
</dbReference>
<organism evidence="2 3">
    <name type="scientific">Cellvibrio polysaccharolyticus</name>
    <dbReference type="NCBI Taxonomy" id="2082724"/>
    <lineage>
        <taxon>Bacteria</taxon>
        <taxon>Pseudomonadati</taxon>
        <taxon>Pseudomonadota</taxon>
        <taxon>Gammaproteobacteria</taxon>
        <taxon>Cellvibrionales</taxon>
        <taxon>Cellvibrionaceae</taxon>
        <taxon>Cellvibrio</taxon>
    </lineage>
</organism>
<keyword evidence="1" id="KW-0812">Transmembrane</keyword>
<feature type="transmembrane region" description="Helical" evidence="1">
    <location>
        <begin position="375"/>
        <end position="393"/>
    </location>
</feature>
<proteinExistence type="predicted"/>
<comment type="caution">
    <text evidence="2">The sequence shown here is derived from an EMBL/GenBank/DDBJ whole genome shotgun (WGS) entry which is preliminary data.</text>
</comment>
<sequence>MKTGFRQSMAVLHTWAGLLPGWLLFIIFLFGTVSFFKQEISTWMQPELRDEALSSVAVDKLWQQLASNAPGAKAWQISLPPQRGGETLRASWQAEEQRQTLQLHPSSGEALTTRDTHGGNFLFSFHYNLYYIPWQLARYLVCIASLLMLVALLSGVVIHRKIFIDFFTLRLGKGQRSWLDVHNITAVVALPFHLMITWTGLATLLLTIMPWAILANFPDPSEFRQAIRPTAPHVQPAGVMAEPMPLSKIIATAEQHFNGVRPAFIRVHHPGDLNAMVEIFPHTDRLGSPHQAIFFSGVNGQLLQPPATPGAAIRTLDVMTDLHSARFADPVLRWLYFFSGVGGTLMIATGLILWSVKRGRQMPASTMGRILVERLNITVIVGASAGIAAYFLANRLLPIALAERAAWEIHCLFLTWAAVLLWTLVRPPKSAWRETLVMCALLFALVPVVNTLATSRGIYQSLLQGDGLFIGFDIAMLISALFFAGAAKRISRPPTSPHKTERSR</sequence>
<dbReference type="Pfam" id="PF03929">
    <property type="entry name" value="PepSY_TM"/>
    <property type="match status" value="1"/>
</dbReference>
<dbReference type="InterPro" id="IPR005625">
    <property type="entry name" value="PepSY-ass_TM"/>
</dbReference>
<keyword evidence="3" id="KW-1185">Reference proteome</keyword>
<evidence type="ECO:0000256" key="1">
    <source>
        <dbReference type="SAM" id="Phobius"/>
    </source>
</evidence>
<dbReference type="PANTHER" id="PTHR34219">
    <property type="entry name" value="IRON-REGULATED INNER MEMBRANE PROTEIN-RELATED"/>
    <property type="match status" value="1"/>
</dbReference>
<protein>
    <submittedName>
        <fullName evidence="2">PepSY domain-containing protein</fullName>
    </submittedName>
</protein>
<gene>
    <name evidence="2" type="ORF">C4F51_03910</name>
</gene>
<dbReference type="RefSeq" id="WP_193907322.1">
    <property type="nucleotide sequence ID" value="NZ_PRDL01000001.1"/>
</dbReference>
<evidence type="ECO:0000313" key="3">
    <source>
        <dbReference type="Proteomes" id="UP000652567"/>
    </source>
</evidence>
<evidence type="ECO:0000313" key="2">
    <source>
        <dbReference type="EMBL" id="MBE8716330.1"/>
    </source>
</evidence>
<feature type="transmembrane region" description="Helical" evidence="1">
    <location>
        <begin position="136"/>
        <end position="163"/>
    </location>
</feature>
<feature type="transmembrane region" description="Helical" evidence="1">
    <location>
        <begin position="12"/>
        <end position="36"/>
    </location>
</feature>
<dbReference type="PANTHER" id="PTHR34219:SF4">
    <property type="entry name" value="PEPSY DOMAIN-CONTAINING PROTEIN"/>
    <property type="match status" value="1"/>
</dbReference>
<dbReference type="AlphaFoldDB" id="A0A928V351"/>
<dbReference type="EMBL" id="PRDL01000001">
    <property type="protein sequence ID" value="MBE8716330.1"/>
    <property type="molecule type" value="Genomic_DNA"/>
</dbReference>
<keyword evidence="1" id="KW-1133">Transmembrane helix</keyword>
<feature type="transmembrane region" description="Helical" evidence="1">
    <location>
        <begin position="436"/>
        <end position="455"/>
    </location>
</feature>
<name>A0A928V351_9GAMM</name>
<feature type="transmembrane region" description="Helical" evidence="1">
    <location>
        <begin position="184"/>
        <end position="213"/>
    </location>
</feature>
<feature type="transmembrane region" description="Helical" evidence="1">
    <location>
        <begin position="405"/>
        <end position="424"/>
    </location>
</feature>